<feature type="domain" description="EF-hand" evidence="12">
    <location>
        <begin position="537"/>
        <end position="572"/>
    </location>
</feature>
<feature type="domain" description="EF-hand" evidence="12">
    <location>
        <begin position="573"/>
        <end position="608"/>
    </location>
</feature>
<dbReference type="Pfam" id="PF00069">
    <property type="entry name" value="Pkinase"/>
    <property type="match status" value="2"/>
</dbReference>
<evidence type="ECO:0000259" key="12">
    <source>
        <dbReference type="PROSITE" id="PS50222"/>
    </source>
</evidence>
<evidence type="ECO:0000256" key="9">
    <source>
        <dbReference type="PROSITE-ProRule" id="PRU10141"/>
    </source>
</evidence>
<dbReference type="PROSITE" id="PS00108">
    <property type="entry name" value="PROTEIN_KINASE_ST"/>
    <property type="match status" value="1"/>
</dbReference>
<evidence type="ECO:0000256" key="3">
    <source>
        <dbReference type="ARBA" id="ARBA00022679"/>
    </source>
</evidence>
<keyword evidence="3" id="KW-0808">Transferase</keyword>
<dbReference type="InterPro" id="IPR000719">
    <property type="entry name" value="Prot_kinase_dom"/>
</dbReference>
<dbReference type="SUPFAM" id="SSF47473">
    <property type="entry name" value="EF-hand"/>
    <property type="match status" value="1"/>
</dbReference>
<dbReference type="Gene3D" id="1.10.238.10">
    <property type="entry name" value="EF-hand"/>
    <property type="match status" value="2"/>
</dbReference>
<feature type="binding site" evidence="9">
    <location>
        <position position="151"/>
    </location>
    <ligand>
        <name>ATP</name>
        <dbReference type="ChEBI" id="CHEBI:30616"/>
    </ligand>
</feature>
<dbReference type="SUPFAM" id="SSF56112">
    <property type="entry name" value="Protein kinase-like (PK-like)"/>
    <property type="match status" value="1"/>
</dbReference>
<keyword evidence="4 9" id="KW-0547">Nucleotide-binding</keyword>
<gene>
    <name evidence="13" type="ORF">ACAT0790_LOCUS36908</name>
</gene>
<protein>
    <recommendedName>
        <fullName evidence="14">Non-specific serine/threonine protein kinase</fullName>
    </recommendedName>
</protein>
<dbReference type="Pfam" id="PF13499">
    <property type="entry name" value="EF-hand_7"/>
    <property type="match status" value="1"/>
</dbReference>
<dbReference type="PROSITE" id="PS50222">
    <property type="entry name" value="EF_HAND_2"/>
    <property type="match status" value="3"/>
</dbReference>
<feature type="domain" description="Protein kinase" evidence="11">
    <location>
        <begin position="121"/>
        <end position="454"/>
    </location>
</feature>
<dbReference type="InterPro" id="IPR008271">
    <property type="entry name" value="Ser/Thr_kinase_AS"/>
</dbReference>
<dbReference type="InterPro" id="IPR002048">
    <property type="entry name" value="EF_hand_dom"/>
</dbReference>
<evidence type="ECO:0000256" key="6">
    <source>
        <dbReference type="ARBA" id="ARBA00022837"/>
    </source>
</evidence>
<dbReference type="EMBL" id="HBGE01061608">
    <property type="protein sequence ID" value="CAD9160143.1"/>
    <property type="molecule type" value="Transcribed_RNA"/>
</dbReference>
<dbReference type="PROSITE" id="PS00018">
    <property type="entry name" value="EF_HAND_1"/>
    <property type="match status" value="2"/>
</dbReference>
<dbReference type="SMART" id="SM00220">
    <property type="entry name" value="S_TKc"/>
    <property type="match status" value="1"/>
</dbReference>
<dbReference type="SMART" id="SM00054">
    <property type="entry name" value="EFh"/>
    <property type="match status" value="3"/>
</dbReference>
<dbReference type="PANTHER" id="PTHR24349">
    <property type="entry name" value="SERINE/THREONINE-PROTEIN KINASE"/>
    <property type="match status" value="1"/>
</dbReference>
<evidence type="ECO:0000256" key="4">
    <source>
        <dbReference type="ARBA" id="ARBA00022741"/>
    </source>
</evidence>
<keyword evidence="7 9" id="KW-0067">ATP-binding</keyword>
<dbReference type="GO" id="GO:0004674">
    <property type="term" value="F:protein serine/threonine kinase activity"/>
    <property type="evidence" value="ECO:0007669"/>
    <property type="project" value="UniProtKB-KW"/>
</dbReference>
<accession>A0A7S1R9Q7</accession>
<evidence type="ECO:0000313" key="13">
    <source>
        <dbReference type="EMBL" id="CAD9160143.1"/>
    </source>
</evidence>
<feature type="region of interest" description="Disordered" evidence="10">
    <location>
        <begin position="299"/>
        <end position="318"/>
    </location>
</feature>
<evidence type="ECO:0000256" key="5">
    <source>
        <dbReference type="ARBA" id="ARBA00022777"/>
    </source>
</evidence>
<sequence>MAAEAASGPPNVQQLCPRPPPAAAALHGTATHGGRRLRRASCPTILETVGTSEPAGAEAEGCIDSSSGCDCSSDGLDTEATGPSYSNIAAMDLATPDGGVINRAAFRRGWRTGNVHDHFVWDKDDELGRGAFGCVFRGKNRYRSSQQVAVKELSVGRADVDSLWSEIAILSELDHPHVLRFLEAFEDPRHVYVVTEVCLGGPLSAWLPKVRGDERFVGRVAQEVTGALAHCHARGVCHRDLKLDNILLVRNSIDSPVRVADFGLARRSSKRIFEQRLKWASARENIVCSSRCGTPLAKVVPPRGPQPHGAQGSRKQRRVVKSVVQPVLQPVVCFTSCAGTPEYMAPEVMRVLDAQLRSREASQELRDPLARPFYDFRCDLWSLGVIVHVLLTGDYPFSLLEVSEFVSEGKQLPPLPSERPPELSQRAQCFVGRCLEADFRQRATAQELLRDPWVARDSSASLPTPSSATDLSKRLRRYSGLSRFKRAALLACVRHLSAYEHEQLRAIFRRVDVDNSGSLTLEDIRSALQHAPDSPSCDRAWIEEVARKLDSERKGVIDYTEFMAAVMDPGIEDRPELARAAFNTFDLDGDGALSKSELDYILEDFSSRRLQQSGGWDAEAKELSYEGFLGLLRNG</sequence>
<dbReference type="GO" id="GO:0005524">
    <property type="term" value="F:ATP binding"/>
    <property type="evidence" value="ECO:0007669"/>
    <property type="project" value="UniProtKB-UniRule"/>
</dbReference>
<evidence type="ECO:0000256" key="10">
    <source>
        <dbReference type="SAM" id="MobiDB-lite"/>
    </source>
</evidence>
<dbReference type="Pfam" id="PF13202">
    <property type="entry name" value="EF-hand_5"/>
    <property type="match status" value="1"/>
</dbReference>
<dbReference type="PROSITE" id="PS00107">
    <property type="entry name" value="PROTEIN_KINASE_ATP"/>
    <property type="match status" value="1"/>
</dbReference>
<comment type="similarity">
    <text evidence="8">Belongs to the protein kinase superfamily. Ser/Thr protein kinase family. CDPK subfamily.</text>
</comment>
<organism evidence="13">
    <name type="scientific">Alexandrium catenella</name>
    <name type="common">Red tide dinoflagellate</name>
    <name type="synonym">Gonyaulax catenella</name>
    <dbReference type="NCBI Taxonomy" id="2925"/>
    <lineage>
        <taxon>Eukaryota</taxon>
        <taxon>Sar</taxon>
        <taxon>Alveolata</taxon>
        <taxon>Dinophyceae</taxon>
        <taxon>Gonyaulacales</taxon>
        <taxon>Pyrocystaceae</taxon>
        <taxon>Alexandrium</taxon>
    </lineage>
</organism>
<evidence type="ECO:0000256" key="1">
    <source>
        <dbReference type="ARBA" id="ARBA00001946"/>
    </source>
</evidence>
<evidence type="ECO:0008006" key="14">
    <source>
        <dbReference type="Google" id="ProtNLM"/>
    </source>
</evidence>
<dbReference type="Gene3D" id="1.10.510.10">
    <property type="entry name" value="Transferase(Phosphotransferase) domain 1"/>
    <property type="match status" value="1"/>
</dbReference>
<dbReference type="AlphaFoldDB" id="A0A7S1R9Q7"/>
<reference evidence="13" key="1">
    <citation type="submission" date="2021-01" db="EMBL/GenBank/DDBJ databases">
        <authorList>
            <person name="Corre E."/>
            <person name="Pelletier E."/>
            <person name="Niang G."/>
            <person name="Scheremetjew M."/>
            <person name="Finn R."/>
            <person name="Kale V."/>
            <person name="Holt S."/>
            <person name="Cochrane G."/>
            <person name="Meng A."/>
            <person name="Brown T."/>
            <person name="Cohen L."/>
        </authorList>
    </citation>
    <scope>NUCLEOTIDE SEQUENCE</scope>
    <source>
        <strain evidence="13">OF101</strain>
    </source>
</reference>
<name>A0A7S1R9Q7_ALECA</name>
<dbReference type="Gene3D" id="3.30.200.20">
    <property type="entry name" value="Phosphorylase Kinase, domain 1"/>
    <property type="match status" value="1"/>
</dbReference>
<comment type="cofactor">
    <cofactor evidence="1">
        <name>Mg(2+)</name>
        <dbReference type="ChEBI" id="CHEBI:18420"/>
    </cofactor>
</comment>
<dbReference type="InterPro" id="IPR011992">
    <property type="entry name" value="EF-hand-dom_pair"/>
</dbReference>
<dbReference type="GO" id="GO:0005509">
    <property type="term" value="F:calcium ion binding"/>
    <property type="evidence" value="ECO:0007669"/>
    <property type="project" value="InterPro"/>
</dbReference>
<keyword evidence="6" id="KW-0106">Calcium</keyword>
<dbReference type="InterPro" id="IPR050205">
    <property type="entry name" value="CDPK_Ser/Thr_kinases"/>
</dbReference>
<evidence type="ECO:0000259" key="11">
    <source>
        <dbReference type="PROSITE" id="PS50011"/>
    </source>
</evidence>
<dbReference type="PROSITE" id="PS50011">
    <property type="entry name" value="PROTEIN_KINASE_DOM"/>
    <property type="match status" value="1"/>
</dbReference>
<evidence type="ECO:0000256" key="7">
    <source>
        <dbReference type="ARBA" id="ARBA00022840"/>
    </source>
</evidence>
<dbReference type="InterPro" id="IPR018247">
    <property type="entry name" value="EF_Hand_1_Ca_BS"/>
</dbReference>
<dbReference type="InterPro" id="IPR011009">
    <property type="entry name" value="Kinase-like_dom_sf"/>
</dbReference>
<dbReference type="InterPro" id="IPR017441">
    <property type="entry name" value="Protein_kinase_ATP_BS"/>
</dbReference>
<keyword evidence="5" id="KW-0418">Kinase</keyword>
<evidence type="ECO:0000256" key="2">
    <source>
        <dbReference type="ARBA" id="ARBA00022527"/>
    </source>
</evidence>
<evidence type="ECO:0000256" key="8">
    <source>
        <dbReference type="ARBA" id="ARBA00024334"/>
    </source>
</evidence>
<feature type="domain" description="EF-hand" evidence="12">
    <location>
        <begin position="499"/>
        <end position="534"/>
    </location>
</feature>
<feature type="region of interest" description="Disordered" evidence="10">
    <location>
        <begin position="1"/>
        <end position="37"/>
    </location>
</feature>
<keyword evidence="2" id="KW-0723">Serine/threonine-protein kinase</keyword>
<proteinExistence type="inferred from homology"/>